<reference evidence="2" key="1">
    <citation type="journal article" date="2020" name="Nature">
        <title>Giant virus diversity and host interactions through global metagenomics.</title>
        <authorList>
            <person name="Schulz F."/>
            <person name="Roux S."/>
            <person name="Paez-Espino D."/>
            <person name="Jungbluth S."/>
            <person name="Walsh D.A."/>
            <person name="Denef V.J."/>
            <person name="McMahon K.D."/>
            <person name="Konstantinidis K.T."/>
            <person name="Eloe-Fadrosh E.A."/>
            <person name="Kyrpides N.C."/>
            <person name="Woyke T."/>
        </authorList>
    </citation>
    <scope>NUCLEOTIDE SEQUENCE</scope>
    <source>
        <strain evidence="2">GVMAG-S-1016704-121</strain>
    </source>
</reference>
<dbReference type="AlphaFoldDB" id="A0A6C0LS73"/>
<name>A0A6C0LS73_9ZZZZ</name>
<sequence length="137" mass="15225">MQWKTALVVGGILCGIVIKILIILWWVRFSDNSDIIEIFTGASGVTGASIDQVNTDLNGNFITLDHIELSEKNKEQHASNKCTDLIKNLKLVDACRNVPRSDPCGAYYQRHTDGYASCDTAMVDSVKTCEPRKIFCK</sequence>
<keyword evidence="1" id="KW-0812">Transmembrane</keyword>
<evidence type="ECO:0000313" key="2">
    <source>
        <dbReference type="EMBL" id="QHU33609.1"/>
    </source>
</evidence>
<organism evidence="2">
    <name type="scientific">viral metagenome</name>
    <dbReference type="NCBI Taxonomy" id="1070528"/>
    <lineage>
        <taxon>unclassified sequences</taxon>
        <taxon>metagenomes</taxon>
        <taxon>organismal metagenomes</taxon>
    </lineage>
</organism>
<evidence type="ECO:0000256" key="1">
    <source>
        <dbReference type="SAM" id="Phobius"/>
    </source>
</evidence>
<accession>A0A6C0LS73</accession>
<keyword evidence="1" id="KW-1133">Transmembrane helix</keyword>
<proteinExistence type="predicted"/>
<keyword evidence="1" id="KW-0472">Membrane</keyword>
<dbReference type="EMBL" id="MN740559">
    <property type="protein sequence ID" value="QHU33609.1"/>
    <property type="molecule type" value="Genomic_DNA"/>
</dbReference>
<feature type="transmembrane region" description="Helical" evidence="1">
    <location>
        <begin position="6"/>
        <end position="27"/>
    </location>
</feature>
<protein>
    <submittedName>
        <fullName evidence="2">Uncharacterized protein</fullName>
    </submittedName>
</protein>